<sequence length="274" mass="30513">MKCEDELDVVIDDEVDDEGSSENPCSFILGCINGMKKLATVSDEAVLEKRAAGYVKKVLEIEENNKGLILPTAGALVKALERMQEWDTEAGRALAEKNANALLEKNEDVKEKRKVHRDSEAKLQAAKKDLKFDRKEMAMLRKETIRLKKIADKAEVAAGIFRPESDEEGKKARMQDMEVIRAVLVSAKAGEKEAEGLDWAEEVIGAPLAWDQKGPGDLFEIPYLWSQQERFSKSGNWYSSKVYIVYLATILEARDIEACEGEEGEGGEGGEREA</sequence>
<evidence type="ECO:0000313" key="3">
    <source>
        <dbReference type="Proteomes" id="UP001165085"/>
    </source>
</evidence>
<keyword evidence="3" id="KW-1185">Reference proteome</keyword>
<dbReference type="EMBL" id="BRXY01000233">
    <property type="protein sequence ID" value="GMH79349.1"/>
    <property type="molecule type" value="Genomic_DNA"/>
</dbReference>
<evidence type="ECO:0000313" key="2">
    <source>
        <dbReference type="EMBL" id="GMH79349.1"/>
    </source>
</evidence>
<dbReference type="Proteomes" id="UP001165085">
    <property type="component" value="Unassembled WGS sequence"/>
</dbReference>
<comment type="caution">
    <text evidence="2">The sequence shown here is derived from an EMBL/GenBank/DDBJ whole genome shotgun (WGS) entry which is preliminary data.</text>
</comment>
<feature type="coiled-coil region" evidence="1">
    <location>
        <begin position="92"/>
        <end position="143"/>
    </location>
</feature>
<gene>
    <name evidence="2" type="ORF">TrST_g7862</name>
</gene>
<reference evidence="3" key="1">
    <citation type="journal article" date="2023" name="Commun. Biol.">
        <title>Genome analysis of Parmales, the sister group of diatoms, reveals the evolutionary specialization of diatoms from phago-mixotrophs to photoautotrophs.</title>
        <authorList>
            <person name="Ban H."/>
            <person name="Sato S."/>
            <person name="Yoshikawa S."/>
            <person name="Yamada K."/>
            <person name="Nakamura Y."/>
            <person name="Ichinomiya M."/>
            <person name="Sato N."/>
            <person name="Blanc-Mathieu R."/>
            <person name="Endo H."/>
            <person name="Kuwata A."/>
            <person name="Ogata H."/>
        </authorList>
    </citation>
    <scope>NUCLEOTIDE SEQUENCE [LARGE SCALE GENOMIC DNA]</scope>
    <source>
        <strain evidence="3">NIES 3701</strain>
    </source>
</reference>
<evidence type="ECO:0000256" key="1">
    <source>
        <dbReference type="SAM" id="Coils"/>
    </source>
</evidence>
<accession>A0A9W7AWQ0</accession>
<keyword evidence="1" id="KW-0175">Coiled coil</keyword>
<organism evidence="2 3">
    <name type="scientific">Triparma strigata</name>
    <dbReference type="NCBI Taxonomy" id="1606541"/>
    <lineage>
        <taxon>Eukaryota</taxon>
        <taxon>Sar</taxon>
        <taxon>Stramenopiles</taxon>
        <taxon>Ochrophyta</taxon>
        <taxon>Bolidophyceae</taxon>
        <taxon>Parmales</taxon>
        <taxon>Triparmaceae</taxon>
        <taxon>Triparma</taxon>
    </lineage>
</organism>
<dbReference type="AlphaFoldDB" id="A0A9W7AWQ0"/>
<protein>
    <submittedName>
        <fullName evidence="2">Uncharacterized protein</fullName>
    </submittedName>
</protein>
<name>A0A9W7AWQ0_9STRA</name>
<proteinExistence type="predicted"/>